<evidence type="ECO:0000256" key="1">
    <source>
        <dbReference type="SAM" id="SignalP"/>
    </source>
</evidence>
<feature type="chain" id="PRO_5018591242" evidence="1">
    <location>
        <begin position="26"/>
        <end position="389"/>
    </location>
</feature>
<keyword evidence="3" id="KW-1185">Reference proteome</keyword>
<dbReference type="PROSITE" id="PS51257">
    <property type="entry name" value="PROKAR_LIPOPROTEIN"/>
    <property type="match status" value="1"/>
</dbReference>
<dbReference type="Proteomes" id="UP000282184">
    <property type="component" value="Unassembled WGS sequence"/>
</dbReference>
<evidence type="ECO:0000313" key="3">
    <source>
        <dbReference type="Proteomes" id="UP000282184"/>
    </source>
</evidence>
<dbReference type="EMBL" id="RXOF01000015">
    <property type="protein sequence ID" value="RTQ46580.1"/>
    <property type="molecule type" value="Genomic_DNA"/>
</dbReference>
<protein>
    <submittedName>
        <fullName evidence="2">DUF4249 domain-containing protein</fullName>
    </submittedName>
</protein>
<organism evidence="2 3">
    <name type="scientific">Hymenobacter gummosus</name>
    <dbReference type="NCBI Taxonomy" id="1776032"/>
    <lineage>
        <taxon>Bacteria</taxon>
        <taxon>Pseudomonadati</taxon>
        <taxon>Bacteroidota</taxon>
        <taxon>Cytophagia</taxon>
        <taxon>Cytophagales</taxon>
        <taxon>Hymenobacteraceae</taxon>
        <taxon>Hymenobacter</taxon>
    </lineage>
</organism>
<sequence length="389" mass="43037">MIRRRLLSGAAGAAALLALLLGSCIDPFRPEVQDVATNYLVVDGFINSDGVSNIKLSRTFSVSTAASGTAPVESRAQVYVEDEQGARYPLTEAAAAPGNYASAALRLNPAGKYRLHLFAGGQEYASDYTAVRPTPPIDSVTWRLTPDGVQINVNTHDPSNQTRYYRWSYDETWEYTSAFRSTIEYAGGGQFRPRTEDIYRCWASRPSTAIRLSSTTRLSQDVVSQYPLLTLPPTAVQLRYKYSMLVRQYAQTAEEFAYWDLLRKNTESIGGLFDPLPAQLTGNLRCLSTPEAPVLGYVGVYSVAEKRLFISRSQLPPLWSMPNVGYTANVCPPDTIELPLALVYFNNNPSILPVEPYIVNGFLLGYIGAPTACVDCRLRGTNVRPPFWQ</sequence>
<comment type="caution">
    <text evidence="2">The sequence shown here is derived from an EMBL/GenBank/DDBJ whole genome shotgun (WGS) entry which is preliminary data.</text>
</comment>
<dbReference type="InterPro" id="IPR025345">
    <property type="entry name" value="DUF4249"/>
</dbReference>
<accession>A0A3S0H284</accession>
<dbReference type="Pfam" id="PF14054">
    <property type="entry name" value="DUF4249"/>
    <property type="match status" value="1"/>
</dbReference>
<keyword evidence="1" id="KW-0732">Signal</keyword>
<evidence type="ECO:0000313" key="2">
    <source>
        <dbReference type="EMBL" id="RTQ46580.1"/>
    </source>
</evidence>
<reference evidence="2 3" key="1">
    <citation type="submission" date="2018-12" db="EMBL/GenBank/DDBJ databases">
        <title>Hymenobacter gummosus sp. nov., isolated from a spring.</title>
        <authorList>
            <person name="Nie L."/>
        </authorList>
    </citation>
    <scope>NUCLEOTIDE SEQUENCE [LARGE SCALE GENOMIC DNA]</scope>
    <source>
        <strain evidence="2 3">KCTC 52166</strain>
    </source>
</reference>
<proteinExistence type="predicted"/>
<dbReference type="RefSeq" id="WP_126695325.1">
    <property type="nucleotide sequence ID" value="NZ_RXOF01000015.1"/>
</dbReference>
<feature type="signal peptide" evidence="1">
    <location>
        <begin position="1"/>
        <end position="25"/>
    </location>
</feature>
<gene>
    <name evidence="2" type="ORF">EJV47_21770</name>
</gene>
<dbReference type="AlphaFoldDB" id="A0A3S0H284"/>
<dbReference type="OrthoDB" id="1062680at2"/>
<name>A0A3S0H284_9BACT</name>